<sequence length="100" mass="11894">MEKAGIQEILNALKLYSEQIDGKINDFKDEINGRMDKMDNELLGLNSRMDKMEAKFEERFDRLEKKLDVFRIELQETQETVDFLASKNLQHERKLRNITT</sequence>
<feature type="coiled-coil region" evidence="1">
    <location>
        <begin position="35"/>
        <end position="94"/>
    </location>
</feature>
<dbReference type="RefSeq" id="WP_213112554.1">
    <property type="nucleotide sequence ID" value="NZ_JAGYPJ010000001.1"/>
</dbReference>
<keyword evidence="3" id="KW-1185">Reference proteome</keyword>
<evidence type="ECO:0000256" key="1">
    <source>
        <dbReference type="SAM" id="Coils"/>
    </source>
</evidence>
<evidence type="ECO:0000313" key="2">
    <source>
        <dbReference type="EMBL" id="MBS4202152.1"/>
    </source>
</evidence>
<dbReference type="EMBL" id="JAGYPJ010000001">
    <property type="protein sequence ID" value="MBS4202152.1"/>
    <property type="molecule type" value="Genomic_DNA"/>
</dbReference>
<reference evidence="2 3" key="1">
    <citation type="submission" date="2021-05" db="EMBL/GenBank/DDBJ databases">
        <title>Novel Bacillus species.</title>
        <authorList>
            <person name="Liu G."/>
        </authorList>
    </citation>
    <scope>NUCLEOTIDE SEQUENCE [LARGE SCALE GENOMIC DNA]</scope>
    <source>
        <strain evidence="2 3">FJAT-49732</strain>
    </source>
</reference>
<dbReference type="Gene3D" id="3.90.20.10">
    <property type="match status" value="1"/>
</dbReference>
<gene>
    <name evidence="2" type="ORF">KHA93_21310</name>
</gene>
<proteinExistence type="predicted"/>
<dbReference type="SUPFAM" id="SSF57997">
    <property type="entry name" value="Tropomyosin"/>
    <property type="match status" value="1"/>
</dbReference>
<comment type="caution">
    <text evidence="2">The sequence shown here is derived from an EMBL/GenBank/DDBJ whole genome shotgun (WGS) entry which is preliminary data.</text>
</comment>
<dbReference type="Proteomes" id="UP000682713">
    <property type="component" value="Unassembled WGS sequence"/>
</dbReference>
<accession>A0A942TSJ3</accession>
<evidence type="ECO:0000313" key="3">
    <source>
        <dbReference type="Proteomes" id="UP000682713"/>
    </source>
</evidence>
<name>A0A942TSJ3_9BACI</name>
<dbReference type="AlphaFoldDB" id="A0A942TSJ3"/>
<protein>
    <submittedName>
        <fullName evidence="2">Uncharacterized protein</fullName>
    </submittedName>
</protein>
<organism evidence="2 3">
    <name type="scientific">Lederbergia citrisecunda</name>
    <dbReference type="NCBI Taxonomy" id="2833583"/>
    <lineage>
        <taxon>Bacteria</taxon>
        <taxon>Bacillati</taxon>
        <taxon>Bacillota</taxon>
        <taxon>Bacilli</taxon>
        <taxon>Bacillales</taxon>
        <taxon>Bacillaceae</taxon>
        <taxon>Lederbergia</taxon>
    </lineage>
</organism>
<keyword evidence="1" id="KW-0175">Coiled coil</keyword>